<evidence type="ECO:0000256" key="11">
    <source>
        <dbReference type="ARBA" id="ARBA00022843"/>
    </source>
</evidence>
<keyword evidence="11" id="KW-0832">Ubl conjugation</keyword>
<reference evidence="27 28" key="1">
    <citation type="journal article" date="2018" name="Gigascience">
        <title>Genomes of trombidid mites reveal novel predicted allergens and laterally-transferred genes associated with secondary metabolism.</title>
        <authorList>
            <person name="Dong X."/>
            <person name="Chaisiri K."/>
            <person name="Xia D."/>
            <person name="Armstrong S.D."/>
            <person name="Fang Y."/>
            <person name="Donnelly M.J."/>
            <person name="Kadowaki T."/>
            <person name="McGarry J.W."/>
            <person name="Darby A.C."/>
            <person name="Makepeace B.L."/>
        </authorList>
    </citation>
    <scope>NUCLEOTIDE SEQUENCE [LARGE SCALE GENOMIC DNA]</scope>
    <source>
        <strain evidence="27">UoL-WK</strain>
    </source>
</reference>
<keyword evidence="14" id="KW-0805">Transcription regulation</keyword>
<evidence type="ECO:0000256" key="5">
    <source>
        <dbReference type="ARBA" id="ARBA00004647"/>
    </source>
</evidence>
<keyword evidence="17" id="KW-0233">DNA recombination</keyword>
<dbReference type="Proteomes" id="UP000285301">
    <property type="component" value="Unassembled WGS sequence"/>
</dbReference>
<evidence type="ECO:0000256" key="17">
    <source>
        <dbReference type="ARBA" id="ARBA00023172"/>
    </source>
</evidence>
<keyword evidence="18" id="KW-0234">DNA repair</keyword>
<dbReference type="InterPro" id="IPR008984">
    <property type="entry name" value="SMAD_FHA_dom_sf"/>
</dbReference>
<comment type="subcellular location">
    <subcellularLocation>
        <location evidence="4">Chromosome</location>
        <location evidence="4">Centromere</location>
        <location evidence="4">Kinetochore</location>
    </subcellularLocation>
    <subcellularLocation>
        <location evidence="3">Cytoplasm</location>
        <location evidence="3">Cytoskeleton</location>
        <location evidence="3">Microtubule organizing center</location>
        <location evidence="3">Centrosome</location>
        <location evidence="3">Centriolar satellite</location>
    </subcellularLocation>
    <subcellularLocation>
        <location evidence="5">Cytoplasm</location>
        <location evidence="5">Cytoskeleton</location>
        <location evidence="5">Spindle pole</location>
    </subcellularLocation>
    <subcellularLocation>
        <location evidence="1">Lysosome</location>
    </subcellularLocation>
    <subcellularLocation>
        <location evidence="2">Nucleus</location>
        <location evidence="2">Nucleolus</location>
    </subcellularLocation>
</comment>
<feature type="domain" description="FHA" evidence="26">
    <location>
        <begin position="353"/>
        <end position="409"/>
    </location>
</feature>
<dbReference type="OrthoDB" id="10262769at2759"/>
<dbReference type="GO" id="GO:0044545">
    <property type="term" value="C:NSL complex"/>
    <property type="evidence" value="ECO:0007669"/>
    <property type="project" value="TreeGrafter"/>
</dbReference>
<keyword evidence="19" id="KW-0206">Cytoskeleton</keyword>
<keyword evidence="13" id="KW-0007">Acetylation</keyword>
<dbReference type="AlphaFoldDB" id="A0A3S3PD91"/>
<evidence type="ECO:0000256" key="20">
    <source>
        <dbReference type="ARBA" id="ARBA00023228"/>
    </source>
</evidence>
<proteinExistence type="predicted"/>
<dbReference type="GO" id="GO:0033044">
    <property type="term" value="P:regulation of chromosome organization"/>
    <property type="evidence" value="ECO:0007669"/>
    <property type="project" value="UniProtKB-ARBA"/>
</dbReference>
<dbReference type="GO" id="GO:0031011">
    <property type="term" value="C:Ino80 complex"/>
    <property type="evidence" value="ECO:0007669"/>
    <property type="project" value="InterPro"/>
</dbReference>
<dbReference type="PANTHER" id="PTHR13233:SF0">
    <property type="entry name" value="MICROSPHERULE PROTEIN 1"/>
    <property type="match status" value="1"/>
</dbReference>
<keyword evidence="28" id="KW-1185">Reference proteome</keyword>
<keyword evidence="6" id="KW-0158">Chromosome</keyword>
<keyword evidence="10" id="KW-0995">Kinetochore</keyword>
<evidence type="ECO:0000256" key="18">
    <source>
        <dbReference type="ARBA" id="ARBA00023204"/>
    </source>
</evidence>
<evidence type="ECO:0000256" key="22">
    <source>
        <dbReference type="ARBA" id="ARBA00023328"/>
    </source>
</evidence>
<keyword evidence="21" id="KW-0539">Nucleus</keyword>
<name>A0A3S3PD91_9ACAR</name>
<evidence type="ECO:0000256" key="19">
    <source>
        <dbReference type="ARBA" id="ARBA00023212"/>
    </source>
</evidence>
<dbReference type="SUPFAM" id="SSF49879">
    <property type="entry name" value="SMAD/FHA domain"/>
    <property type="match status" value="1"/>
</dbReference>
<comment type="caution">
    <text evidence="27">The sequence shown here is derived from an EMBL/GenBank/DDBJ whole genome shotgun (WGS) entry which is preliminary data.</text>
</comment>
<keyword evidence="7" id="KW-0963">Cytoplasm</keyword>
<evidence type="ECO:0000256" key="21">
    <source>
        <dbReference type="ARBA" id="ARBA00023242"/>
    </source>
</evidence>
<evidence type="ECO:0000256" key="14">
    <source>
        <dbReference type="ARBA" id="ARBA00023015"/>
    </source>
</evidence>
<dbReference type="PROSITE" id="PS50006">
    <property type="entry name" value="FHA_DOMAIN"/>
    <property type="match status" value="1"/>
</dbReference>
<dbReference type="GO" id="GO:0005764">
    <property type="term" value="C:lysosome"/>
    <property type="evidence" value="ECO:0007669"/>
    <property type="project" value="UniProtKB-SubCell"/>
</dbReference>
<accession>A0A3S3PD91</accession>
<evidence type="ECO:0000259" key="26">
    <source>
        <dbReference type="PROSITE" id="PS50006"/>
    </source>
</evidence>
<evidence type="ECO:0000256" key="24">
    <source>
        <dbReference type="ARBA" id="ARBA00075730"/>
    </source>
</evidence>
<dbReference type="GO" id="GO:0005730">
    <property type="term" value="C:nucleolus"/>
    <property type="evidence" value="ECO:0007669"/>
    <property type="project" value="UniProtKB-SubCell"/>
</dbReference>
<feature type="region of interest" description="Disordered" evidence="25">
    <location>
        <begin position="70"/>
        <end position="100"/>
    </location>
</feature>
<keyword evidence="15" id="KW-0175">Coiled coil</keyword>
<protein>
    <recommendedName>
        <fullName evidence="23">Microspherule protein 1</fullName>
    </recommendedName>
    <alternativeName>
        <fullName evidence="24">58 kDa microspherule protein</fullName>
    </alternativeName>
</protein>
<evidence type="ECO:0000256" key="15">
    <source>
        <dbReference type="ARBA" id="ARBA00023054"/>
    </source>
</evidence>
<dbReference type="InterPro" id="IPR000253">
    <property type="entry name" value="FHA_dom"/>
</dbReference>
<evidence type="ECO:0000256" key="3">
    <source>
        <dbReference type="ARBA" id="ARBA00004607"/>
    </source>
</evidence>
<evidence type="ECO:0000313" key="27">
    <source>
        <dbReference type="EMBL" id="RWS17120.1"/>
    </source>
</evidence>
<evidence type="ECO:0000256" key="10">
    <source>
        <dbReference type="ARBA" id="ARBA00022838"/>
    </source>
</evidence>
<dbReference type="GO" id="GO:0000922">
    <property type="term" value="C:spindle pole"/>
    <property type="evidence" value="ECO:0007669"/>
    <property type="project" value="UniProtKB-SubCell"/>
</dbReference>
<feature type="region of interest" description="Disordered" evidence="25">
    <location>
        <begin position="1"/>
        <end position="43"/>
    </location>
</feature>
<evidence type="ECO:0000256" key="23">
    <source>
        <dbReference type="ARBA" id="ARBA00068815"/>
    </source>
</evidence>
<dbReference type="GO" id="GO:0002151">
    <property type="term" value="F:G-quadruplex RNA binding"/>
    <property type="evidence" value="ECO:0007669"/>
    <property type="project" value="InterPro"/>
</dbReference>
<evidence type="ECO:0000256" key="13">
    <source>
        <dbReference type="ARBA" id="ARBA00022990"/>
    </source>
</evidence>
<dbReference type="GO" id="GO:0034451">
    <property type="term" value="C:centriolar satellite"/>
    <property type="evidence" value="ECO:0007669"/>
    <property type="project" value="UniProtKB-SubCell"/>
</dbReference>
<evidence type="ECO:0000256" key="7">
    <source>
        <dbReference type="ARBA" id="ARBA00022490"/>
    </source>
</evidence>
<keyword evidence="8" id="KW-0597">Phosphoprotein</keyword>
<dbReference type="GO" id="GO:0006281">
    <property type="term" value="P:DNA repair"/>
    <property type="evidence" value="ECO:0007669"/>
    <property type="project" value="UniProtKB-KW"/>
</dbReference>
<keyword evidence="9" id="KW-0227">DNA damage</keyword>
<evidence type="ECO:0000256" key="8">
    <source>
        <dbReference type="ARBA" id="ARBA00022553"/>
    </source>
</evidence>
<dbReference type="GO" id="GO:0045944">
    <property type="term" value="P:positive regulation of transcription by RNA polymerase II"/>
    <property type="evidence" value="ECO:0007669"/>
    <property type="project" value="TreeGrafter"/>
</dbReference>
<organism evidence="27 28">
    <name type="scientific">Dinothrombium tinctorium</name>
    <dbReference type="NCBI Taxonomy" id="1965070"/>
    <lineage>
        <taxon>Eukaryota</taxon>
        <taxon>Metazoa</taxon>
        <taxon>Ecdysozoa</taxon>
        <taxon>Arthropoda</taxon>
        <taxon>Chelicerata</taxon>
        <taxon>Arachnida</taxon>
        <taxon>Acari</taxon>
        <taxon>Acariformes</taxon>
        <taxon>Trombidiformes</taxon>
        <taxon>Prostigmata</taxon>
        <taxon>Anystina</taxon>
        <taxon>Parasitengona</taxon>
        <taxon>Trombidioidea</taxon>
        <taxon>Trombidiidae</taxon>
        <taxon>Dinothrombium</taxon>
    </lineage>
</organism>
<dbReference type="GO" id="GO:0000776">
    <property type="term" value="C:kinetochore"/>
    <property type="evidence" value="ECO:0007669"/>
    <property type="project" value="UniProtKB-KW"/>
</dbReference>
<gene>
    <name evidence="27" type="ORF">B4U79_15784</name>
</gene>
<dbReference type="GO" id="GO:0006325">
    <property type="term" value="P:chromatin organization"/>
    <property type="evidence" value="ECO:0007669"/>
    <property type="project" value="UniProtKB-KW"/>
</dbReference>
<dbReference type="GO" id="GO:0051052">
    <property type="term" value="P:regulation of DNA metabolic process"/>
    <property type="evidence" value="ECO:0007669"/>
    <property type="project" value="UniProtKB-ARBA"/>
</dbReference>
<evidence type="ECO:0000256" key="1">
    <source>
        <dbReference type="ARBA" id="ARBA00004371"/>
    </source>
</evidence>
<dbReference type="InterPro" id="IPR037912">
    <property type="entry name" value="MCRS1"/>
</dbReference>
<dbReference type="STRING" id="1965070.A0A3S3PD91"/>
<dbReference type="CDD" id="cd22687">
    <property type="entry name" value="FHA_MCRS1"/>
    <property type="match status" value="1"/>
</dbReference>
<dbReference type="InterPro" id="IPR025999">
    <property type="entry name" value="MCRS_N"/>
</dbReference>
<keyword evidence="16" id="KW-0804">Transcription</keyword>
<evidence type="ECO:0000256" key="6">
    <source>
        <dbReference type="ARBA" id="ARBA00022454"/>
    </source>
</evidence>
<keyword evidence="20" id="KW-0458">Lysosome</keyword>
<dbReference type="GO" id="GO:0006310">
    <property type="term" value="P:DNA recombination"/>
    <property type="evidence" value="ECO:0007669"/>
    <property type="project" value="UniProtKB-KW"/>
</dbReference>
<evidence type="ECO:0000256" key="12">
    <source>
        <dbReference type="ARBA" id="ARBA00022853"/>
    </source>
</evidence>
<evidence type="ECO:0000256" key="16">
    <source>
        <dbReference type="ARBA" id="ARBA00023163"/>
    </source>
</evidence>
<dbReference type="PANTHER" id="PTHR13233">
    <property type="entry name" value="MICROSPHERULE PROTEIN 1"/>
    <property type="match status" value="1"/>
</dbReference>
<dbReference type="EMBL" id="NCKU01000117">
    <property type="protein sequence ID" value="RWS17120.1"/>
    <property type="molecule type" value="Genomic_DNA"/>
</dbReference>
<keyword evidence="22" id="KW-0137">Centromere</keyword>
<dbReference type="GO" id="GO:0071339">
    <property type="term" value="C:MLL1 complex"/>
    <property type="evidence" value="ECO:0007669"/>
    <property type="project" value="InterPro"/>
</dbReference>
<dbReference type="FunFam" id="2.60.200.20:FF:000007">
    <property type="entry name" value="microspherule protein 1 isoform X1"/>
    <property type="match status" value="1"/>
</dbReference>
<sequence length="452" mass="50861">MIEKPQTMEGQQQRRSSSRSIKRKKFDDELVESSISYPKAQRSRSLTSSLAVGSGKAGLASSIASPLSVTVPPSPTIAETSTSGKRNKLVSASTKRRRHRNAHNNAIKDIGRWKPQDDLMLVIAVQQTNDLESVYRGVKFSCRFSLKEIEYRWYALLYDPTIAKIAVSAMRQLHPDVVSQIYAKALFSEAEESILKKIPANSQPSSETFQELISEHTETFLPYRTPKSLMSHWSLMKHYHLLNDQTVQPLPRHEDVINFSDAEEMLEKESLTIPQSVSHSTSGTVKQEDILHQELMLADRKNKREIRQLENEIPKWQVLVDSITGVAPSDFDSQTLAVLRGRLVRYLMRSREITLGRCTKDSIIDVDLSLEGPASKISRKQGLIKLQANGDFMIVNTGKRPFYVDAKPVLGSGNCAKLNNNSVVEIAGLRFVFLINQDLITAVRAEALKKQM</sequence>
<evidence type="ECO:0000256" key="25">
    <source>
        <dbReference type="SAM" id="MobiDB-lite"/>
    </source>
</evidence>
<evidence type="ECO:0000313" key="28">
    <source>
        <dbReference type="Proteomes" id="UP000285301"/>
    </source>
</evidence>
<keyword evidence="12" id="KW-0156">Chromatin regulator</keyword>
<evidence type="ECO:0000256" key="2">
    <source>
        <dbReference type="ARBA" id="ARBA00004604"/>
    </source>
</evidence>
<dbReference type="Pfam" id="PF13325">
    <property type="entry name" value="MCRS_N"/>
    <property type="match status" value="1"/>
</dbReference>
<evidence type="ECO:0000256" key="4">
    <source>
        <dbReference type="ARBA" id="ARBA00004629"/>
    </source>
</evidence>
<evidence type="ECO:0000256" key="9">
    <source>
        <dbReference type="ARBA" id="ARBA00022763"/>
    </source>
</evidence>